<dbReference type="PROSITE" id="PS51450">
    <property type="entry name" value="LRR"/>
    <property type="match status" value="1"/>
</dbReference>
<evidence type="ECO:0000256" key="8">
    <source>
        <dbReference type="ARBA" id="ARBA00022840"/>
    </source>
</evidence>
<dbReference type="PANTHER" id="PTHR48003:SF5">
    <property type="entry name" value="OS07G0626500 PROTEIN"/>
    <property type="match status" value="1"/>
</dbReference>
<feature type="signal peptide" evidence="14">
    <location>
        <begin position="1"/>
        <end position="21"/>
    </location>
</feature>
<dbReference type="OrthoDB" id="5789657at2759"/>
<dbReference type="SMART" id="SM00369">
    <property type="entry name" value="LRR_TYP"/>
    <property type="match status" value="6"/>
</dbReference>
<evidence type="ECO:0000256" key="6">
    <source>
        <dbReference type="ARBA" id="ARBA00022737"/>
    </source>
</evidence>
<evidence type="ECO:0000256" key="12">
    <source>
        <dbReference type="SAM" id="MobiDB-lite"/>
    </source>
</evidence>
<dbReference type="GO" id="GO:0005524">
    <property type="term" value="F:ATP binding"/>
    <property type="evidence" value="ECO:0007669"/>
    <property type="project" value="UniProtKB-KW"/>
</dbReference>
<dbReference type="InterPro" id="IPR013210">
    <property type="entry name" value="LRR_N_plant-typ"/>
</dbReference>
<dbReference type="Pfam" id="PF00069">
    <property type="entry name" value="Pkinase"/>
    <property type="match status" value="1"/>
</dbReference>
<dbReference type="Gene3D" id="3.80.10.10">
    <property type="entry name" value="Ribonuclease Inhibitor"/>
    <property type="match status" value="2"/>
</dbReference>
<evidence type="ECO:0000313" key="17">
    <source>
        <dbReference type="Proteomes" id="UP000027138"/>
    </source>
</evidence>
<evidence type="ECO:0000256" key="4">
    <source>
        <dbReference type="ARBA" id="ARBA00022692"/>
    </source>
</evidence>
<dbReference type="PROSITE" id="PS50011">
    <property type="entry name" value="PROTEIN_KINASE_DOM"/>
    <property type="match status" value="1"/>
</dbReference>
<evidence type="ECO:0000256" key="11">
    <source>
        <dbReference type="ARBA" id="ARBA00023170"/>
    </source>
</evidence>
<evidence type="ECO:0000256" key="13">
    <source>
        <dbReference type="SAM" id="Phobius"/>
    </source>
</evidence>
<dbReference type="Gene3D" id="1.10.510.10">
    <property type="entry name" value="Transferase(Phosphotransferase) domain 1"/>
    <property type="match status" value="1"/>
</dbReference>
<dbReference type="SUPFAM" id="SSF52047">
    <property type="entry name" value="RNI-like"/>
    <property type="match status" value="2"/>
</dbReference>
<keyword evidence="17" id="KW-1185">Reference proteome</keyword>
<keyword evidence="5 14" id="KW-0732">Signal</keyword>
<dbReference type="InterPro" id="IPR032675">
    <property type="entry name" value="LRR_dom_sf"/>
</dbReference>
<dbReference type="FunFam" id="3.80.10.10:FF:001678">
    <property type="entry name" value="Calmodulin-binding receptor kinase CaMRLK"/>
    <property type="match status" value="1"/>
</dbReference>
<accession>A0A067KSK5</accession>
<sequence>MSLSYFTLFFLFFTIFSSVSASDQSELRSLLEFKKGIESDPLDKIISAWDPSSLVNRSSCPDSWPGITCDTSTSSVTAITLDRLSLAGDLKFSTLLNLKSLRNLSLSGNQFTGRLVPTLGSMSSLQYLDLSDNKFSGPIPGRIAELWNLKYINLSMNGFEGGFPVGLPVPFRNLQQLRVLDLHSNKFGGNVREVLSELINLEHLDLSDNQFYGELGGLSVENASGLANTVRFVNFSGNQLNGGFLRAEVIALFRNLESLDLSNSGINGKLPSFLSMLNLRVLRLGNNQLFGQIPDEFLNGSMPIEELDLSSNGFTGLLHRISSSTLDVLNLSSNGLSGSLPAFIDKCTVVDLSRNNLSGDMSVMQNWKATLEVLDLSSNKLSGNVPNLNSLFLRLSKLNLRNNSLGGNLPSQLGASQGLLAIDLSLNQLSGPIPGGFFTSMTLTYLNLSRNQFTGPIPLKGSHMGELLYLPSYPKMESLDLSHNSLTGGLPSEVGNMGNLKSITLSNNNLSGELPVELSKLTYLQYLDLSSNNFEGKIPDKLPSSLIGFNVSYNDLSGTIPENLRSKFSISSFRPGNSLLIFPNDEPSTNSVPNQLSSHGKHHSAKHGVTIAIIVGAVLTMMVLVLLAYHRVHQKEFHVRNRFGNQTSGEDAKVERSARSSLFKFHSNVHHPPTLLSFSNDHLLASNSRSLSGQKQFPNEIVEHDFPGGVAASLVSSNPNLLENCPTTSGRKSSSDSPRTSSPRFVEAHEQSVKLDVYSPDRLAGELFFLDASLAFTAEELSRAPAEVLGRSSHGTLYKATLDTGHMLTVKWLRVGLVKNKKEFAKEVKRIGSIKHPNIVPLRAYYWGPREQERLLLADYIQGDSLALHLYESTPRRYSLLSFSQRLKVAVDVAQCLLYIHDRGILHGNLKPSNILLEGSGYNVRLTDYGLHRLMTPAGIAEQILNLGALGYCAPELASASKPTPSFKADVYAFGVILMELLTRRSAGDIISGQSGAVDLPDWVRLCDQEGRRMDCIDRDLSGGEEPSKAMDDLLALSLRCILPINERPNIRQVLEHLCSISV</sequence>
<keyword evidence="8" id="KW-0067">ATP-binding</keyword>
<dbReference type="EMBL" id="KK914490">
    <property type="protein sequence ID" value="KDP35225.1"/>
    <property type="molecule type" value="Genomic_DNA"/>
</dbReference>
<dbReference type="InterPro" id="IPR011009">
    <property type="entry name" value="Kinase-like_dom_sf"/>
</dbReference>
<dbReference type="FunFam" id="3.80.10.10:FF:000383">
    <property type="entry name" value="Leucine-rich repeat receptor protein kinase EMS1"/>
    <property type="match status" value="1"/>
</dbReference>
<evidence type="ECO:0000256" key="5">
    <source>
        <dbReference type="ARBA" id="ARBA00022729"/>
    </source>
</evidence>
<feature type="region of interest" description="Disordered" evidence="12">
    <location>
        <begin position="721"/>
        <end position="746"/>
    </location>
</feature>
<gene>
    <name evidence="16" type="ORF">JCGZ_09384</name>
</gene>
<dbReference type="AlphaFoldDB" id="A0A067KSK5"/>
<dbReference type="PANTHER" id="PTHR48003">
    <property type="entry name" value="OS07G0626500 PROTEIN"/>
    <property type="match status" value="1"/>
</dbReference>
<dbReference type="FunFam" id="1.10.510.10:FF:000480">
    <property type="entry name" value="Pollen receptor-like kinase 1"/>
    <property type="match status" value="1"/>
</dbReference>
<evidence type="ECO:0000259" key="15">
    <source>
        <dbReference type="PROSITE" id="PS50011"/>
    </source>
</evidence>
<dbReference type="InterPro" id="IPR000719">
    <property type="entry name" value="Prot_kinase_dom"/>
</dbReference>
<dbReference type="Pfam" id="PF13855">
    <property type="entry name" value="LRR_8"/>
    <property type="match status" value="2"/>
</dbReference>
<dbReference type="FunFam" id="3.80.10.10:FF:000095">
    <property type="entry name" value="LRR receptor-like serine/threonine-protein kinase GSO1"/>
    <property type="match status" value="1"/>
</dbReference>
<name>A0A067KSK5_JATCU</name>
<organism evidence="16 17">
    <name type="scientific">Jatropha curcas</name>
    <name type="common">Barbados nut</name>
    <dbReference type="NCBI Taxonomy" id="180498"/>
    <lineage>
        <taxon>Eukaryota</taxon>
        <taxon>Viridiplantae</taxon>
        <taxon>Streptophyta</taxon>
        <taxon>Embryophyta</taxon>
        <taxon>Tracheophyta</taxon>
        <taxon>Spermatophyta</taxon>
        <taxon>Magnoliopsida</taxon>
        <taxon>eudicotyledons</taxon>
        <taxon>Gunneridae</taxon>
        <taxon>Pentapetalae</taxon>
        <taxon>rosids</taxon>
        <taxon>fabids</taxon>
        <taxon>Malpighiales</taxon>
        <taxon>Euphorbiaceae</taxon>
        <taxon>Crotonoideae</taxon>
        <taxon>Jatropheae</taxon>
        <taxon>Jatropha</taxon>
    </lineage>
</organism>
<feature type="domain" description="Protein kinase" evidence="15">
    <location>
        <begin position="783"/>
        <end position="1060"/>
    </location>
</feature>
<dbReference type="GO" id="GO:0016020">
    <property type="term" value="C:membrane"/>
    <property type="evidence" value="ECO:0007669"/>
    <property type="project" value="UniProtKB-SubCell"/>
</dbReference>
<dbReference type="Pfam" id="PF00560">
    <property type="entry name" value="LRR_1"/>
    <property type="match status" value="6"/>
</dbReference>
<evidence type="ECO:0000256" key="14">
    <source>
        <dbReference type="SAM" id="SignalP"/>
    </source>
</evidence>
<evidence type="ECO:0000256" key="1">
    <source>
        <dbReference type="ARBA" id="ARBA00004167"/>
    </source>
</evidence>
<reference evidence="16 17" key="1">
    <citation type="journal article" date="2014" name="PLoS ONE">
        <title>Global Analysis of Gene Expression Profiles in Physic Nut (Jatropha curcas L.) Seedlings Exposed to Salt Stress.</title>
        <authorList>
            <person name="Zhang L."/>
            <person name="Zhang C."/>
            <person name="Wu P."/>
            <person name="Chen Y."/>
            <person name="Li M."/>
            <person name="Jiang H."/>
            <person name="Wu G."/>
        </authorList>
    </citation>
    <scope>NUCLEOTIDE SEQUENCE [LARGE SCALE GENOMIC DNA]</scope>
    <source>
        <strain evidence="17">cv. GZQX0401</strain>
        <tissue evidence="16">Young leaves</tissue>
    </source>
</reference>
<comment type="subcellular location">
    <subcellularLocation>
        <location evidence="1">Membrane</location>
        <topology evidence="1">Single-pass membrane protein</topology>
    </subcellularLocation>
</comment>
<feature type="transmembrane region" description="Helical" evidence="13">
    <location>
        <begin position="608"/>
        <end position="629"/>
    </location>
</feature>
<evidence type="ECO:0000256" key="10">
    <source>
        <dbReference type="ARBA" id="ARBA00023136"/>
    </source>
</evidence>
<keyword evidence="9 13" id="KW-1133">Transmembrane helix</keyword>
<evidence type="ECO:0000256" key="9">
    <source>
        <dbReference type="ARBA" id="ARBA00022989"/>
    </source>
</evidence>
<keyword evidence="4 13" id="KW-0812">Transmembrane</keyword>
<dbReference type="Proteomes" id="UP000027138">
    <property type="component" value="Unassembled WGS sequence"/>
</dbReference>
<dbReference type="InterPro" id="IPR003591">
    <property type="entry name" value="Leu-rich_rpt_typical-subtyp"/>
</dbReference>
<keyword evidence="3" id="KW-0433">Leucine-rich repeat</keyword>
<feature type="chain" id="PRO_5001639812" description="Protein kinase domain-containing protein" evidence="14">
    <location>
        <begin position="22"/>
        <end position="1063"/>
    </location>
</feature>
<dbReference type="GO" id="GO:0004672">
    <property type="term" value="F:protein kinase activity"/>
    <property type="evidence" value="ECO:0007669"/>
    <property type="project" value="InterPro"/>
</dbReference>
<dbReference type="SUPFAM" id="SSF56112">
    <property type="entry name" value="Protein kinase-like (PK-like)"/>
    <property type="match status" value="1"/>
</dbReference>
<dbReference type="InterPro" id="IPR053059">
    <property type="entry name" value="Inactive_SerThr-Kinase_ABA"/>
</dbReference>
<evidence type="ECO:0000256" key="7">
    <source>
        <dbReference type="ARBA" id="ARBA00022741"/>
    </source>
</evidence>
<evidence type="ECO:0000256" key="2">
    <source>
        <dbReference type="ARBA" id="ARBA00022553"/>
    </source>
</evidence>
<protein>
    <recommendedName>
        <fullName evidence="15">Protein kinase domain-containing protein</fullName>
    </recommendedName>
</protein>
<proteinExistence type="predicted"/>
<keyword evidence="11" id="KW-0675">Receptor</keyword>
<keyword evidence="10 13" id="KW-0472">Membrane</keyword>
<keyword evidence="2" id="KW-0597">Phosphoprotein</keyword>
<keyword evidence="6" id="KW-0677">Repeat</keyword>
<keyword evidence="7" id="KW-0547">Nucleotide-binding</keyword>
<dbReference type="FunFam" id="3.30.200.20:FF:000486">
    <property type="entry name" value="Leucine-rich repeat receptor-like protein kinase"/>
    <property type="match status" value="1"/>
</dbReference>
<dbReference type="Gene3D" id="3.30.200.20">
    <property type="entry name" value="Phosphorylase Kinase, domain 1"/>
    <property type="match status" value="1"/>
</dbReference>
<feature type="compositionally biased region" description="Low complexity" evidence="12">
    <location>
        <begin position="726"/>
        <end position="744"/>
    </location>
</feature>
<dbReference type="KEGG" id="jcu:105636524"/>
<evidence type="ECO:0000256" key="3">
    <source>
        <dbReference type="ARBA" id="ARBA00022614"/>
    </source>
</evidence>
<dbReference type="Pfam" id="PF08263">
    <property type="entry name" value="LRRNT_2"/>
    <property type="match status" value="1"/>
</dbReference>
<dbReference type="InterPro" id="IPR001611">
    <property type="entry name" value="Leu-rich_rpt"/>
</dbReference>
<dbReference type="Pfam" id="PF13516">
    <property type="entry name" value="LRR_6"/>
    <property type="match status" value="1"/>
</dbReference>
<evidence type="ECO:0000313" key="16">
    <source>
        <dbReference type="EMBL" id="KDP35225.1"/>
    </source>
</evidence>